<evidence type="ECO:0000313" key="7">
    <source>
        <dbReference type="Proteomes" id="UP000014540"/>
    </source>
</evidence>
<dbReference type="SUPFAM" id="SSF46785">
    <property type="entry name" value="Winged helix' DNA-binding domain"/>
    <property type="match status" value="1"/>
</dbReference>
<dbReference type="PANTHER" id="PTHR30126">
    <property type="entry name" value="HTH-TYPE TRANSCRIPTIONAL REGULATOR"/>
    <property type="match status" value="1"/>
</dbReference>
<dbReference type="OrthoDB" id="9803714at2"/>
<keyword evidence="2" id="KW-0805">Transcription regulation</keyword>
<dbReference type="Pfam" id="PF03466">
    <property type="entry name" value="LysR_substrate"/>
    <property type="match status" value="1"/>
</dbReference>
<dbReference type="PROSITE" id="PS50931">
    <property type="entry name" value="HTH_LYSR"/>
    <property type="match status" value="1"/>
</dbReference>
<dbReference type="CDD" id="cd05466">
    <property type="entry name" value="PBP2_LTTR_substrate"/>
    <property type="match status" value="1"/>
</dbReference>
<dbReference type="Proteomes" id="UP000014540">
    <property type="component" value="Unassembled WGS sequence"/>
</dbReference>
<dbReference type="Gene3D" id="3.40.190.290">
    <property type="match status" value="1"/>
</dbReference>
<dbReference type="InterPro" id="IPR000847">
    <property type="entry name" value="LysR_HTH_N"/>
</dbReference>
<dbReference type="InterPro" id="IPR036388">
    <property type="entry name" value="WH-like_DNA-bd_sf"/>
</dbReference>
<sequence>MEFRQIRYFLEIVKIGTFQRAAEGLGLTQPALSRQIALLEREIGKPLMERGSREISLTHEGEIFLGYADRMNALWEELKDGMKEPGKELSGTFSISAGGTVSAWILPKILKKIMMDHPGLVLSVREGDAQETKEALLRGEVDLGILTGPVAEHGLVEREFLSDRIIPVASKEHEIFKRKKIRLSDLNETSFVFFHPASAVRRAVEKKIKTLGKSFRPRISMELRSVESVIKSLEAGLGIGFLSEYSLNDRLRKIDLPELAAERKFFLCHRKFIRPGLALLMEEIAAAASGFTTE</sequence>
<dbReference type="PANTHER" id="PTHR30126:SF40">
    <property type="entry name" value="HTH-TYPE TRANSCRIPTIONAL REGULATOR GLTR"/>
    <property type="match status" value="1"/>
</dbReference>
<dbReference type="Pfam" id="PF00126">
    <property type="entry name" value="HTH_1"/>
    <property type="match status" value="1"/>
</dbReference>
<evidence type="ECO:0000256" key="1">
    <source>
        <dbReference type="ARBA" id="ARBA00009437"/>
    </source>
</evidence>
<evidence type="ECO:0000313" key="6">
    <source>
        <dbReference type="EMBL" id="EPG75422.1"/>
    </source>
</evidence>
<dbReference type="EMBL" id="AKWZ02000003">
    <property type="protein sequence ID" value="EPG75422.1"/>
    <property type="molecule type" value="Genomic_DNA"/>
</dbReference>
<dbReference type="RefSeq" id="WP_016548510.1">
    <property type="nucleotide sequence ID" value="NZ_AKWZ02000003.1"/>
</dbReference>
<dbReference type="STRING" id="1193011.LEP1GSC058_2046"/>
<gene>
    <name evidence="6" type="ORF">LEP1GSC058_2046</name>
</gene>
<keyword evidence="7" id="KW-1185">Reference proteome</keyword>
<dbReference type="PRINTS" id="PR00039">
    <property type="entry name" value="HTHLYSR"/>
</dbReference>
<dbReference type="FunFam" id="1.10.10.10:FF:000001">
    <property type="entry name" value="LysR family transcriptional regulator"/>
    <property type="match status" value="1"/>
</dbReference>
<evidence type="ECO:0000256" key="4">
    <source>
        <dbReference type="ARBA" id="ARBA00023163"/>
    </source>
</evidence>
<name>S3W5A8_9LEPT</name>
<evidence type="ECO:0000256" key="2">
    <source>
        <dbReference type="ARBA" id="ARBA00023015"/>
    </source>
</evidence>
<dbReference type="SUPFAM" id="SSF53850">
    <property type="entry name" value="Periplasmic binding protein-like II"/>
    <property type="match status" value="1"/>
</dbReference>
<organism evidence="6 7">
    <name type="scientific">Leptospira fainei serovar Hurstbridge str. BUT 6</name>
    <dbReference type="NCBI Taxonomy" id="1193011"/>
    <lineage>
        <taxon>Bacteria</taxon>
        <taxon>Pseudomonadati</taxon>
        <taxon>Spirochaetota</taxon>
        <taxon>Spirochaetia</taxon>
        <taxon>Leptospirales</taxon>
        <taxon>Leptospiraceae</taxon>
        <taxon>Leptospira</taxon>
    </lineage>
</organism>
<dbReference type="InterPro" id="IPR005119">
    <property type="entry name" value="LysR_subst-bd"/>
</dbReference>
<dbReference type="Gene3D" id="1.10.10.10">
    <property type="entry name" value="Winged helix-like DNA-binding domain superfamily/Winged helix DNA-binding domain"/>
    <property type="match status" value="1"/>
</dbReference>
<dbReference type="GO" id="GO:0003700">
    <property type="term" value="F:DNA-binding transcription factor activity"/>
    <property type="evidence" value="ECO:0007669"/>
    <property type="project" value="InterPro"/>
</dbReference>
<feature type="domain" description="HTH lysR-type" evidence="5">
    <location>
        <begin position="1"/>
        <end position="58"/>
    </location>
</feature>
<dbReference type="InterPro" id="IPR036390">
    <property type="entry name" value="WH_DNA-bd_sf"/>
</dbReference>
<comment type="caution">
    <text evidence="6">The sequence shown here is derived from an EMBL/GenBank/DDBJ whole genome shotgun (WGS) entry which is preliminary data.</text>
</comment>
<dbReference type="GO" id="GO:0000976">
    <property type="term" value="F:transcription cis-regulatory region binding"/>
    <property type="evidence" value="ECO:0007669"/>
    <property type="project" value="TreeGrafter"/>
</dbReference>
<protein>
    <submittedName>
        <fullName evidence="6">LysR substrate-binding domain protein</fullName>
    </submittedName>
</protein>
<accession>S3W5A8</accession>
<dbReference type="AlphaFoldDB" id="S3W5A8"/>
<proteinExistence type="inferred from homology"/>
<keyword evidence="3" id="KW-0238">DNA-binding</keyword>
<comment type="similarity">
    <text evidence="1">Belongs to the LysR transcriptional regulatory family.</text>
</comment>
<evidence type="ECO:0000259" key="5">
    <source>
        <dbReference type="PROSITE" id="PS50931"/>
    </source>
</evidence>
<evidence type="ECO:0000256" key="3">
    <source>
        <dbReference type="ARBA" id="ARBA00023125"/>
    </source>
</evidence>
<reference evidence="6" key="1">
    <citation type="submission" date="2013-04" db="EMBL/GenBank/DDBJ databases">
        <authorList>
            <person name="Harkins D.M."/>
            <person name="Durkin A.S."/>
            <person name="Selengut J.D."/>
            <person name="Sanka R."/>
            <person name="DePew J."/>
            <person name="Purushe J."/>
            <person name="Ahmed A."/>
            <person name="van der Linden H."/>
            <person name="Goris M.G.A."/>
            <person name="Hartskeerl R.A."/>
            <person name="Vinetz J.M."/>
            <person name="Sutton G.G."/>
            <person name="Nelson W.C."/>
            <person name="Fouts D.E."/>
        </authorList>
    </citation>
    <scope>NUCLEOTIDE SEQUENCE [LARGE SCALE GENOMIC DNA]</scope>
    <source>
        <strain evidence="6">BUT 6</strain>
    </source>
</reference>
<keyword evidence="4" id="KW-0804">Transcription</keyword>